<dbReference type="Proteomes" id="UP000187203">
    <property type="component" value="Unassembled WGS sequence"/>
</dbReference>
<keyword evidence="3" id="KW-1185">Reference proteome</keyword>
<comment type="caution">
    <text evidence="2">The sequence shown here is derived from an EMBL/GenBank/DDBJ whole genome shotgun (WGS) entry which is preliminary data.</text>
</comment>
<evidence type="ECO:0000313" key="2">
    <source>
        <dbReference type="EMBL" id="OMO87009.1"/>
    </source>
</evidence>
<name>A0A1R3IWQ0_9ROSI</name>
<gene>
    <name evidence="2" type="ORF">COLO4_20827</name>
</gene>
<accession>A0A1R3IWQ0</accession>
<feature type="region of interest" description="Disordered" evidence="1">
    <location>
        <begin position="1"/>
        <end position="47"/>
    </location>
</feature>
<dbReference type="AlphaFoldDB" id="A0A1R3IWQ0"/>
<proteinExistence type="predicted"/>
<reference evidence="3" key="1">
    <citation type="submission" date="2013-09" db="EMBL/GenBank/DDBJ databases">
        <title>Corchorus olitorius genome sequencing.</title>
        <authorList>
            <person name="Alam M."/>
            <person name="Haque M.S."/>
            <person name="Islam M.S."/>
            <person name="Emdad E.M."/>
            <person name="Islam M.M."/>
            <person name="Ahmed B."/>
            <person name="Halim A."/>
            <person name="Hossen Q.M.M."/>
            <person name="Hossain M.Z."/>
            <person name="Ahmed R."/>
            <person name="Khan M.M."/>
            <person name="Islam R."/>
            <person name="Rashid M.M."/>
            <person name="Khan S.A."/>
            <person name="Rahman M.S."/>
            <person name="Alam M."/>
            <person name="Yahiya A.S."/>
            <person name="Khan M.S."/>
            <person name="Azam M.S."/>
            <person name="Haque T."/>
            <person name="Lashkar M.Z.H."/>
            <person name="Akhand A.I."/>
            <person name="Morshed G."/>
            <person name="Roy S."/>
            <person name="Uddin K.S."/>
            <person name="Rabeya T."/>
            <person name="Hossain A.S."/>
            <person name="Chowdhury A."/>
            <person name="Snigdha A.R."/>
            <person name="Mortoza M.S."/>
            <person name="Matin S.A."/>
            <person name="Hoque S.M.E."/>
            <person name="Islam M.K."/>
            <person name="Roy D.K."/>
            <person name="Haider R."/>
            <person name="Moosa M.M."/>
            <person name="Elias S.M."/>
            <person name="Hasan A.M."/>
            <person name="Jahan S."/>
            <person name="Shafiuddin M."/>
            <person name="Mahmood N."/>
            <person name="Shommy N.S."/>
        </authorList>
    </citation>
    <scope>NUCLEOTIDE SEQUENCE [LARGE SCALE GENOMIC DNA]</scope>
    <source>
        <strain evidence="3">cv. O-4</strain>
    </source>
</reference>
<protein>
    <submittedName>
        <fullName evidence="2">Uncharacterized protein</fullName>
    </submittedName>
</protein>
<evidence type="ECO:0000313" key="3">
    <source>
        <dbReference type="Proteomes" id="UP000187203"/>
    </source>
</evidence>
<sequence length="47" mass="5358">MGARDHENLGEGDDVNEGREGEKKEGIMEGEENPREKDVRALFVERE</sequence>
<dbReference type="EMBL" id="AWUE01017451">
    <property type="protein sequence ID" value="OMO87009.1"/>
    <property type="molecule type" value="Genomic_DNA"/>
</dbReference>
<feature type="compositionally biased region" description="Basic and acidic residues" evidence="1">
    <location>
        <begin position="16"/>
        <end position="47"/>
    </location>
</feature>
<evidence type="ECO:0000256" key="1">
    <source>
        <dbReference type="SAM" id="MobiDB-lite"/>
    </source>
</evidence>
<organism evidence="2 3">
    <name type="scientific">Corchorus olitorius</name>
    <dbReference type="NCBI Taxonomy" id="93759"/>
    <lineage>
        <taxon>Eukaryota</taxon>
        <taxon>Viridiplantae</taxon>
        <taxon>Streptophyta</taxon>
        <taxon>Embryophyta</taxon>
        <taxon>Tracheophyta</taxon>
        <taxon>Spermatophyta</taxon>
        <taxon>Magnoliopsida</taxon>
        <taxon>eudicotyledons</taxon>
        <taxon>Gunneridae</taxon>
        <taxon>Pentapetalae</taxon>
        <taxon>rosids</taxon>
        <taxon>malvids</taxon>
        <taxon>Malvales</taxon>
        <taxon>Malvaceae</taxon>
        <taxon>Grewioideae</taxon>
        <taxon>Apeibeae</taxon>
        <taxon>Corchorus</taxon>
    </lineage>
</organism>